<dbReference type="RefSeq" id="WP_125319973.1">
    <property type="nucleotide sequence ID" value="NZ_AP024890.1"/>
</dbReference>
<name>A0A427U6M1_9VIBR</name>
<evidence type="ECO:0000313" key="2">
    <source>
        <dbReference type="Proteomes" id="UP000269041"/>
    </source>
</evidence>
<keyword evidence="2" id="KW-1185">Reference proteome</keyword>
<sequence length="285" mass="31361">MYFRILALSSCIALFGCQSPEVVEQISAANTKQVTVVSDLQSVPMRLPSNKSVNITSQSQALKYQDIDSPVALFELPADRGEFSINITSEIGETAFVPRAVILDKNGRELERYGKDAFVYQPPRLGAGNRLSAEVDFFPPRDNESVYLLIYTDRAELGKTTMVIHPARLYAEGRGNYLPEVKDIAIPNSEYGLVSVSIDRVGFLKHLAIGSAPSDSSSQPLMAKSVDVVQPETQKYYHQAITAAVADDDLNKAINLLEEAKALNVEGAQQVFVKAVEDNKSQRNY</sequence>
<dbReference type="OrthoDB" id="5812146at2"/>
<accession>A0A427U6M1</accession>
<reference evidence="1 2" key="1">
    <citation type="submission" date="2018-12" db="EMBL/GenBank/DDBJ databases">
        <title>Genomic taxonomy of the Vibrionaceae family.</title>
        <authorList>
            <person name="Gomez-Gil B."/>
            <person name="Enciso-Ibarra K."/>
        </authorList>
    </citation>
    <scope>NUCLEOTIDE SEQUENCE [LARGE SCALE GENOMIC DNA]</scope>
    <source>
        <strain evidence="1 2">CAIM 594</strain>
    </source>
</reference>
<gene>
    <name evidence="1" type="ORF">EJA03_04100</name>
</gene>
<dbReference type="AlphaFoldDB" id="A0A427U6M1"/>
<dbReference type="InterPro" id="IPR010794">
    <property type="entry name" value="MalM"/>
</dbReference>
<organism evidence="1 2">
    <name type="scientific">Vibrio pectenicida</name>
    <dbReference type="NCBI Taxonomy" id="62763"/>
    <lineage>
        <taxon>Bacteria</taxon>
        <taxon>Pseudomonadati</taxon>
        <taxon>Pseudomonadota</taxon>
        <taxon>Gammaproteobacteria</taxon>
        <taxon>Vibrionales</taxon>
        <taxon>Vibrionaceae</taxon>
        <taxon>Vibrio</taxon>
    </lineage>
</organism>
<evidence type="ECO:0000313" key="1">
    <source>
        <dbReference type="EMBL" id="RSD32320.1"/>
    </source>
</evidence>
<dbReference type="EMBL" id="RSFA01000011">
    <property type="protein sequence ID" value="RSD32320.1"/>
    <property type="molecule type" value="Genomic_DNA"/>
</dbReference>
<dbReference type="GO" id="GO:0042597">
    <property type="term" value="C:periplasmic space"/>
    <property type="evidence" value="ECO:0007669"/>
    <property type="project" value="InterPro"/>
</dbReference>
<dbReference type="GO" id="GO:0008643">
    <property type="term" value="P:carbohydrate transport"/>
    <property type="evidence" value="ECO:0007669"/>
    <property type="project" value="InterPro"/>
</dbReference>
<comment type="caution">
    <text evidence="1">The sequence shown here is derived from an EMBL/GenBank/DDBJ whole genome shotgun (WGS) entry which is preliminary data.</text>
</comment>
<protein>
    <submittedName>
        <fullName evidence="1">Transcriptional regulator</fullName>
    </submittedName>
</protein>
<proteinExistence type="predicted"/>
<dbReference type="PROSITE" id="PS51257">
    <property type="entry name" value="PROKAR_LIPOPROTEIN"/>
    <property type="match status" value="1"/>
</dbReference>
<dbReference type="Proteomes" id="UP000269041">
    <property type="component" value="Unassembled WGS sequence"/>
</dbReference>
<dbReference type="Pfam" id="PF07148">
    <property type="entry name" value="MalM"/>
    <property type="match status" value="1"/>
</dbReference>